<feature type="region of interest" description="Disordered" evidence="1">
    <location>
        <begin position="94"/>
        <end position="116"/>
    </location>
</feature>
<dbReference type="AlphaFoldDB" id="E4RRN0"/>
<feature type="region of interest" description="Disordered" evidence="1">
    <location>
        <begin position="1"/>
        <end position="31"/>
    </location>
</feature>
<keyword evidence="3" id="KW-1185">Reference proteome</keyword>
<accession>E4RRN0</accession>
<dbReference type="Proteomes" id="UP000007435">
    <property type="component" value="Chromosome"/>
</dbReference>
<sequence>MQQPINNSSENSEAKPVIEQSTVGGDKDEHGCLTAAGETWSQLKQSCIQIFNVGQRLNPIETKDGETVISAFVLFNDDKSEAELFLPNTQSNTILKTTDNQNHGSGEYKFDANEST</sequence>
<gene>
    <name evidence="2" type="ordered locus">Lbys_0948</name>
</gene>
<evidence type="ECO:0000313" key="3">
    <source>
        <dbReference type="Proteomes" id="UP000007435"/>
    </source>
</evidence>
<protein>
    <submittedName>
        <fullName evidence="2">Uncharacterized protein</fullName>
    </submittedName>
</protein>
<dbReference type="RefSeq" id="WP_013407737.1">
    <property type="nucleotide sequence ID" value="NC_014655.1"/>
</dbReference>
<feature type="compositionally biased region" description="Polar residues" evidence="1">
    <location>
        <begin position="1"/>
        <end position="11"/>
    </location>
</feature>
<evidence type="ECO:0000313" key="2">
    <source>
        <dbReference type="EMBL" id="ADQ16686.1"/>
    </source>
</evidence>
<evidence type="ECO:0000256" key="1">
    <source>
        <dbReference type="SAM" id="MobiDB-lite"/>
    </source>
</evidence>
<dbReference type="OrthoDB" id="1099822at2"/>
<dbReference type="HOGENOM" id="CLU_129763_0_0_10"/>
<organism evidence="2 3">
    <name type="scientific">Leadbetterella byssophila (strain DSM 17132 / JCM 16389 / KACC 11308 / NBRC 106382 / 4M15)</name>
    <dbReference type="NCBI Taxonomy" id="649349"/>
    <lineage>
        <taxon>Bacteria</taxon>
        <taxon>Pseudomonadati</taxon>
        <taxon>Bacteroidota</taxon>
        <taxon>Cytophagia</taxon>
        <taxon>Cytophagales</taxon>
        <taxon>Leadbetterellaceae</taxon>
        <taxon>Leadbetterella</taxon>
    </lineage>
</organism>
<feature type="compositionally biased region" description="Basic and acidic residues" evidence="1">
    <location>
        <begin position="106"/>
        <end position="116"/>
    </location>
</feature>
<name>E4RRN0_LEAB4</name>
<proteinExistence type="predicted"/>
<reference key="1">
    <citation type="submission" date="2010-11" db="EMBL/GenBank/DDBJ databases">
        <title>The complete genome of Leadbetterella byssophila DSM 17132.</title>
        <authorList>
            <consortium name="US DOE Joint Genome Institute (JGI-PGF)"/>
            <person name="Lucas S."/>
            <person name="Copeland A."/>
            <person name="Lapidus A."/>
            <person name="Glavina del Rio T."/>
            <person name="Dalin E."/>
            <person name="Tice H."/>
            <person name="Bruce D."/>
            <person name="Goodwin L."/>
            <person name="Pitluck S."/>
            <person name="Kyrpides N."/>
            <person name="Mavromatis K."/>
            <person name="Ivanova N."/>
            <person name="Teshima H."/>
            <person name="Brettin T."/>
            <person name="Detter J.C."/>
            <person name="Han C."/>
            <person name="Tapia R."/>
            <person name="Land M."/>
            <person name="Hauser L."/>
            <person name="Markowitz V."/>
            <person name="Cheng J.-F."/>
            <person name="Hugenholtz P."/>
            <person name="Woyke T."/>
            <person name="Wu D."/>
            <person name="Tindall B."/>
            <person name="Pomrenke H.G."/>
            <person name="Brambilla E."/>
            <person name="Klenk H.-P."/>
            <person name="Eisen J.A."/>
        </authorList>
    </citation>
    <scope>NUCLEOTIDE SEQUENCE [LARGE SCALE GENOMIC DNA]</scope>
    <source>
        <strain>DSM 17132</strain>
    </source>
</reference>
<dbReference type="KEGG" id="lby:Lbys_0948"/>
<dbReference type="EMBL" id="CP002305">
    <property type="protein sequence ID" value="ADQ16686.1"/>
    <property type="molecule type" value="Genomic_DNA"/>
</dbReference>
<feature type="compositionally biased region" description="Polar residues" evidence="1">
    <location>
        <begin position="94"/>
        <end position="104"/>
    </location>
</feature>
<dbReference type="eggNOG" id="COG3187">
    <property type="taxonomic scope" value="Bacteria"/>
</dbReference>
<reference evidence="2 3" key="2">
    <citation type="journal article" date="2011" name="Stand. Genomic Sci.">
        <title>Complete genome sequence of Leadbetterella byssophila type strain (4M15).</title>
        <authorList>
            <person name="Abt B."/>
            <person name="Teshima H."/>
            <person name="Lucas S."/>
            <person name="Lapidus A."/>
            <person name="Del Rio T.G."/>
            <person name="Nolan M."/>
            <person name="Tice H."/>
            <person name="Cheng J.F."/>
            <person name="Pitluck S."/>
            <person name="Liolios K."/>
            <person name="Pagani I."/>
            <person name="Ivanova N."/>
            <person name="Mavromatis K."/>
            <person name="Pati A."/>
            <person name="Tapia R."/>
            <person name="Han C."/>
            <person name="Goodwin L."/>
            <person name="Chen A."/>
            <person name="Palaniappan K."/>
            <person name="Land M."/>
            <person name="Hauser L."/>
            <person name="Chang Y.J."/>
            <person name="Jeffries C.D."/>
            <person name="Rohde M."/>
            <person name="Goker M."/>
            <person name="Tindall B.J."/>
            <person name="Detter J.C."/>
            <person name="Woyke T."/>
            <person name="Bristow J."/>
            <person name="Eisen J.A."/>
            <person name="Markowitz V."/>
            <person name="Hugenholtz P."/>
            <person name="Klenk H.P."/>
            <person name="Kyrpides N.C."/>
        </authorList>
    </citation>
    <scope>NUCLEOTIDE SEQUENCE [LARGE SCALE GENOMIC DNA]</scope>
    <source>
        <strain evidence="3">DSM 17132 / JCM 16389 / KACC 11308 / NBRC 106382 / 4M15</strain>
    </source>
</reference>